<reference evidence="1" key="1">
    <citation type="submission" date="2021-02" db="EMBL/GenBank/DDBJ databases">
        <authorList>
            <person name="Dougan E. K."/>
            <person name="Rhodes N."/>
            <person name="Thang M."/>
            <person name="Chan C."/>
        </authorList>
    </citation>
    <scope>NUCLEOTIDE SEQUENCE</scope>
</reference>
<name>A0A812PN34_SYMPI</name>
<dbReference type="EMBL" id="CAJNIZ010014191">
    <property type="protein sequence ID" value="CAE7358958.1"/>
    <property type="molecule type" value="Genomic_DNA"/>
</dbReference>
<dbReference type="Proteomes" id="UP000649617">
    <property type="component" value="Unassembled WGS sequence"/>
</dbReference>
<keyword evidence="2" id="KW-1185">Reference proteome</keyword>
<proteinExistence type="predicted"/>
<gene>
    <name evidence="1" type="ORF">SPIL2461_LOCUS8568</name>
</gene>
<organism evidence="1 2">
    <name type="scientific">Symbiodinium pilosum</name>
    <name type="common">Dinoflagellate</name>
    <dbReference type="NCBI Taxonomy" id="2952"/>
    <lineage>
        <taxon>Eukaryota</taxon>
        <taxon>Sar</taxon>
        <taxon>Alveolata</taxon>
        <taxon>Dinophyceae</taxon>
        <taxon>Suessiales</taxon>
        <taxon>Symbiodiniaceae</taxon>
        <taxon>Symbiodinium</taxon>
    </lineage>
</organism>
<comment type="caution">
    <text evidence="1">The sequence shown here is derived from an EMBL/GenBank/DDBJ whole genome shotgun (WGS) entry which is preliminary data.</text>
</comment>
<evidence type="ECO:0000313" key="1">
    <source>
        <dbReference type="EMBL" id="CAE7358958.1"/>
    </source>
</evidence>
<sequence length="110" mass="11589">MRLQHVALSRMVPHGDVVQAALCWPPGAHDCCDSCGQCRILPPTPLLAVAGAFGVLRCGGRPTGVLQDCSLCAELQARGASGDQRPESLQVFCRSIRGFAWSAARGEKSG</sequence>
<protein>
    <submittedName>
        <fullName evidence="1">Uncharacterized protein</fullName>
    </submittedName>
</protein>
<accession>A0A812PN34</accession>
<dbReference type="AlphaFoldDB" id="A0A812PN34"/>
<evidence type="ECO:0000313" key="2">
    <source>
        <dbReference type="Proteomes" id="UP000649617"/>
    </source>
</evidence>